<dbReference type="Gene3D" id="3.30.70.1450">
    <property type="entry name" value="Regulator of K+ conductance, C-terminal domain"/>
    <property type="match status" value="2"/>
</dbReference>
<evidence type="ECO:0000259" key="2">
    <source>
        <dbReference type="PROSITE" id="PS51201"/>
    </source>
</evidence>
<dbReference type="GO" id="GO:0006813">
    <property type="term" value="P:potassium ion transport"/>
    <property type="evidence" value="ECO:0007669"/>
    <property type="project" value="InterPro"/>
</dbReference>
<dbReference type="SUPFAM" id="SSF81324">
    <property type="entry name" value="Voltage-gated potassium channels"/>
    <property type="match status" value="1"/>
</dbReference>
<evidence type="ECO:0000313" key="5">
    <source>
        <dbReference type="Proteomes" id="UP000186914"/>
    </source>
</evidence>
<feature type="transmembrane region" description="Helical" evidence="1">
    <location>
        <begin position="40"/>
        <end position="58"/>
    </location>
</feature>
<dbReference type="Pfam" id="PF02254">
    <property type="entry name" value="TrkA_N"/>
    <property type="match status" value="2"/>
</dbReference>
<dbReference type="Gene3D" id="1.10.287.70">
    <property type="match status" value="1"/>
</dbReference>
<gene>
    <name evidence="4" type="ORF">SAMN05421858_4102</name>
</gene>
<name>A0A1N7E855_9EURY</name>
<dbReference type="PROSITE" id="PS51201">
    <property type="entry name" value="RCK_N"/>
    <property type="match status" value="2"/>
</dbReference>
<dbReference type="EMBL" id="FTNO01000005">
    <property type="protein sequence ID" value="SIR84198.1"/>
    <property type="molecule type" value="Genomic_DNA"/>
</dbReference>
<evidence type="ECO:0000313" key="4">
    <source>
        <dbReference type="EMBL" id="SIR84198.1"/>
    </source>
</evidence>
<feature type="domain" description="RCK N-terminal" evidence="2">
    <location>
        <begin position="339"/>
        <end position="447"/>
    </location>
</feature>
<dbReference type="InterPro" id="IPR006037">
    <property type="entry name" value="RCK_C"/>
</dbReference>
<dbReference type="GO" id="GO:0008324">
    <property type="term" value="F:monoatomic cation transmembrane transporter activity"/>
    <property type="evidence" value="ECO:0007669"/>
    <property type="project" value="InterPro"/>
</dbReference>
<keyword evidence="1" id="KW-0472">Membrane</keyword>
<dbReference type="RefSeq" id="WP_076432071.1">
    <property type="nucleotide sequence ID" value="NZ_FTNO01000005.1"/>
</dbReference>
<evidence type="ECO:0000256" key="1">
    <source>
        <dbReference type="SAM" id="Phobius"/>
    </source>
</evidence>
<dbReference type="SUPFAM" id="SSF51735">
    <property type="entry name" value="NAD(P)-binding Rossmann-fold domains"/>
    <property type="match status" value="2"/>
</dbReference>
<feature type="domain" description="RCK C-terminal" evidence="3">
    <location>
        <begin position="462"/>
        <end position="544"/>
    </location>
</feature>
<protein>
    <submittedName>
        <fullName evidence="4">Trk K+ transport system, NAD-binding component</fullName>
    </submittedName>
</protein>
<keyword evidence="1" id="KW-1133">Transmembrane helix</keyword>
<dbReference type="InterPro" id="IPR050721">
    <property type="entry name" value="Trk_Ktr_HKT_K-transport"/>
</dbReference>
<dbReference type="OrthoDB" id="43518at2157"/>
<dbReference type="Pfam" id="PF02080">
    <property type="entry name" value="TrkA_C"/>
    <property type="match status" value="2"/>
</dbReference>
<dbReference type="InterPro" id="IPR036721">
    <property type="entry name" value="RCK_C_sf"/>
</dbReference>
<feature type="transmembrane region" description="Helical" evidence="1">
    <location>
        <begin position="9"/>
        <end position="28"/>
    </location>
</feature>
<organism evidence="4 5">
    <name type="scientific">Haladaptatus litoreus</name>
    <dbReference type="NCBI Taxonomy" id="553468"/>
    <lineage>
        <taxon>Archaea</taxon>
        <taxon>Methanobacteriati</taxon>
        <taxon>Methanobacteriota</taxon>
        <taxon>Stenosarchaea group</taxon>
        <taxon>Halobacteria</taxon>
        <taxon>Halobacteriales</taxon>
        <taxon>Haladaptataceae</taxon>
        <taxon>Haladaptatus</taxon>
    </lineage>
</organism>
<dbReference type="PANTHER" id="PTHR43833:SF9">
    <property type="entry name" value="POTASSIUM CHANNEL PROTEIN YUGO-RELATED"/>
    <property type="match status" value="1"/>
</dbReference>
<dbReference type="Gene3D" id="3.40.50.720">
    <property type="entry name" value="NAD(P)-binding Rossmann-like Domain"/>
    <property type="match status" value="2"/>
</dbReference>
<keyword evidence="5" id="KW-1185">Reference proteome</keyword>
<evidence type="ECO:0000259" key="3">
    <source>
        <dbReference type="PROSITE" id="PS51202"/>
    </source>
</evidence>
<dbReference type="PANTHER" id="PTHR43833">
    <property type="entry name" value="POTASSIUM CHANNEL PROTEIN 2-RELATED-RELATED"/>
    <property type="match status" value="1"/>
</dbReference>
<dbReference type="InterPro" id="IPR003148">
    <property type="entry name" value="RCK_N"/>
</dbReference>
<dbReference type="Proteomes" id="UP000186914">
    <property type="component" value="Unassembled WGS sequence"/>
</dbReference>
<feature type="domain" description="RCK C-terminal" evidence="3">
    <location>
        <begin position="248"/>
        <end position="332"/>
    </location>
</feature>
<feature type="domain" description="RCK N-terminal" evidence="2">
    <location>
        <begin position="111"/>
        <end position="226"/>
    </location>
</feature>
<accession>A0A1N7E855</accession>
<sequence length="544" mass="59198">MKRQWRRALLYISAFFTILVVYTFLYSWAMGTFENVDRSFIESFAIVIETFTTTGYGIDSIYWDSSEMKFLMIAMQMTGVILIFIALPLFVAPWIQEVIRASPPTSVDELDDHVVICGYSPRAETLIDELLAWNHDYVIVVSDRESALDLYEQNVNVVHGDPESADVLENVHVQQADSVIADATDEQNASIALAVREVSSDVRIITLVEDASLTSYLEYAGADQVFSPRHLLGRSLAEKVTASVSTDLGGTVTIGEDFQIVELSIQDGSEVANTKLAESEIRERTGASIIGLWRRGEFQSSPSPDVLLDENTILLVAGRGAQLERLKEMTLSNELDTARSSVIVAGYGEVGSTVESEMQSTAMRPVVVDSEEKPGVDVIGNVTEENVLRDAGVEHANALILALGDDTTTIFATLVARELAPGVEIVARANETDNIGKLYSAGADYVLALETVSGRMLASTILDEEEVISPDKQVDIVRTTAPGLVGKSLGDAEIRSRTGCTVIAVERNGEVITDLGPRFTIRAGDQLIVAGTDEDTNQFAELAQ</sequence>
<dbReference type="SUPFAM" id="SSF116726">
    <property type="entry name" value="TrkA C-terminal domain-like"/>
    <property type="match status" value="2"/>
</dbReference>
<keyword evidence="1" id="KW-0812">Transmembrane</keyword>
<dbReference type="PROSITE" id="PS51202">
    <property type="entry name" value="RCK_C"/>
    <property type="match status" value="2"/>
</dbReference>
<dbReference type="AlphaFoldDB" id="A0A1N7E855"/>
<dbReference type="InterPro" id="IPR036291">
    <property type="entry name" value="NAD(P)-bd_dom_sf"/>
</dbReference>
<reference evidence="5" key="1">
    <citation type="submission" date="2017-01" db="EMBL/GenBank/DDBJ databases">
        <authorList>
            <person name="Varghese N."/>
            <person name="Submissions S."/>
        </authorList>
    </citation>
    <scope>NUCLEOTIDE SEQUENCE [LARGE SCALE GENOMIC DNA]</scope>
    <source>
        <strain evidence="5">CGMCC 1.7737</strain>
    </source>
</reference>
<feature type="transmembrane region" description="Helical" evidence="1">
    <location>
        <begin position="70"/>
        <end position="95"/>
    </location>
</feature>
<proteinExistence type="predicted"/>